<dbReference type="AlphaFoldDB" id="A0A397N837"/>
<evidence type="ECO:0000313" key="4">
    <source>
        <dbReference type="Proteomes" id="UP000265836"/>
    </source>
</evidence>
<evidence type="ECO:0000259" key="2">
    <source>
        <dbReference type="Pfam" id="PF22182"/>
    </source>
</evidence>
<accession>A0A397N837</accession>
<protein>
    <recommendedName>
        <fullName evidence="2">DUF6945 domain-containing protein</fullName>
    </recommendedName>
</protein>
<proteinExistence type="predicted"/>
<comment type="caution">
    <text evidence="3">The sequence shown here is derived from an EMBL/GenBank/DDBJ whole genome shotgun (WGS) entry which is preliminary data.</text>
</comment>
<dbReference type="InterPro" id="IPR036388">
    <property type="entry name" value="WH-like_DNA-bd_sf"/>
</dbReference>
<sequence>MATEVFAQTNKEIDSYLYAYKNILSAVGFVNLNTGETIKLSAEQKIIWLYILSQYKFFKDEDRLYFENQADIALACGVAEKTVSRFINTLSDAVDENGKKVGSGYLQISQTRRFGGRKSNSYVLLSDLVLVQPEKVSNKPVQAISSESDAMVAPTHETPSKELIERYIENNNSAGEEWATESIPYDDAPVLIVDSSEEDDGSIADARDYVEERPIGNASRPQIRYQSNGKSVDEHTYKANQPNKRESNGCILYEIAGELHTLENGCYVPASTIDIALFETGLPF</sequence>
<dbReference type="Pfam" id="PF22182">
    <property type="entry name" value="DUF6945"/>
    <property type="match status" value="1"/>
</dbReference>
<dbReference type="Proteomes" id="UP000265836">
    <property type="component" value="Unassembled WGS sequence"/>
</dbReference>
<feature type="compositionally biased region" description="Basic and acidic residues" evidence="1">
    <location>
        <begin position="231"/>
        <end position="243"/>
    </location>
</feature>
<organism evidence="3 4">
    <name type="scientific">Ectopseudomonas oleovorans</name>
    <name type="common">Pseudomonas oleovorans</name>
    <dbReference type="NCBI Taxonomy" id="301"/>
    <lineage>
        <taxon>Bacteria</taxon>
        <taxon>Pseudomonadati</taxon>
        <taxon>Pseudomonadota</taxon>
        <taxon>Gammaproteobacteria</taxon>
        <taxon>Pseudomonadales</taxon>
        <taxon>Pseudomonadaceae</taxon>
        <taxon>Ectopseudomonas</taxon>
    </lineage>
</organism>
<dbReference type="EMBL" id="QXDA01000003">
    <property type="protein sequence ID" value="RIA31317.1"/>
    <property type="molecule type" value="Genomic_DNA"/>
</dbReference>
<feature type="region of interest" description="Disordered" evidence="1">
    <location>
        <begin position="210"/>
        <end position="243"/>
    </location>
</feature>
<gene>
    <name evidence="3" type="ORF">DFO61_2033</name>
</gene>
<reference evidence="3 4" key="1">
    <citation type="submission" date="2018-08" db="EMBL/GenBank/DDBJ databases">
        <title>Genome sequencing of rice bacterial endophytes.</title>
        <authorList>
            <person name="Venturi V."/>
        </authorList>
    </citation>
    <scope>NUCLEOTIDE SEQUENCE [LARGE SCALE GENOMIC DNA]</scope>
    <source>
        <strain evidence="3 4">E1205</strain>
    </source>
</reference>
<feature type="domain" description="DUF6945" evidence="2">
    <location>
        <begin position="25"/>
        <end position="90"/>
    </location>
</feature>
<evidence type="ECO:0000256" key="1">
    <source>
        <dbReference type="SAM" id="MobiDB-lite"/>
    </source>
</evidence>
<dbReference type="RefSeq" id="WP_137010774.1">
    <property type="nucleotide sequence ID" value="NZ_QXDA01000003.1"/>
</dbReference>
<dbReference type="Gene3D" id="1.10.10.10">
    <property type="entry name" value="Winged helix-like DNA-binding domain superfamily/Winged helix DNA-binding domain"/>
    <property type="match status" value="1"/>
</dbReference>
<dbReference type="InterPro" id="IPR054027">
    <property type="entry name" value="DUF6945"/>
</dbReference>
<name>A0A397N837_ECTOL</name>
<evidence type="ECO:0000313" key="3">
    <source>
        <dbReference type="EMBL" id="RIA31317.1"/>
    </source>
</evidence>